<dbReference type="EnsemblMetazoa" id="AARA006167-RA">
    <property type="protein sequence ID" value="AARA006167-PA"/>
    <property type="gene ID" value="AARA006167"/>
</dbReference>
<dbReference type="VEuPathDB" id="VectorBase:AARA21_006612"/>
<accession>A0A182HXY9</accession>
<evidence type="ECO:0000313" key="2">
    <source>
        <dbReference type="EnsemblMetazoa" id="AARA006167-PA"/>
    </source>
</evidence>
<dbReference type="VEuPathDB" id="VectorBase:AARA006167"/>
<dbReference type="PANTHER" id="PTHR47331:SF1">
    <property type="entry name" value="GAG-LIKE PROTEIN"/>
    <property type="match status" value="1"/>
</dbReference>
<dbReference type="GO" id="GO:0015074">
    <property type="term" value="P:DNA integration"/>
    <property type="evidence" value="ECO:0007669"/>
    <property type="project" value="InterPro"/>
</dbReference>
<proteinExistence type="predicted"/>
<dbReference type="Pfam" id="PF05380">
    <property type="entry name" value="Peptidase_A17"/>
    <property type="match status" value="1"/>
</dbReference>
<feature type="domain" description="Integrase catalytic" evidence="1">
    <location>
        <begin position="436"/>
        <end position="638"/>
    </location>
</feature>
<dbReference type="Pfam" id="PF17921">
    <property type="entry name" value="Integrase_H2C2"/>
    <property type="match status" value="1"/>
</dbReference>
<evidence type="ECO:0000259" key="1">
    <source>
        <dbReference type="PROSITE" id="PS50994"/>
    </source>
</evidence>
<dbReference type="InterPro" id="IPR041588">
    <property type="entry name" value="Integrase_H2C2"/>
</dbReference>
<name>A0A182HXY9_ANOAR</name>
<dbReference type="GO" id="GO:0003676">
    <property type="term" value="F:nucleic acid binding"/>
    <property type="evidence" value="ECO:0007669"/>
    <property type="project" value="InterPro"/>
</dbReference>
<sequence length="706" mass="80436">MIDLQIGPVTSTKRFTLKAVRTVTSLSLPPKTFTMDDERWGHLKQLPLPEYRDARPQLLIGLDNLRLAVPLKTREGLAGEPVAVKTRLGWCVYGKTAGSQIGRVLHMCKCGASDENSTIQGALRKFYELEYLGTVSSDVPDPDKRRALTILETTTVRIVSNNPVVLDRLGGESSSPGMKSLTSTGDDGERVLGLRWNPSSDQLSFYTEACLGMAEIWDEAISPSQMRDWPQLRIPRCYFPKAREKVYENAELHLFVDASQLAYACVLYLRVVDSEGEPHCTMLCRKAKVAPLKPLTIPKMELQACMLGARLLKSTEQHHPIAIKKRVLWTDSTVALSWIHADPRNYRPFVANRVAEIQENTNVNEWRWVPTQDNPADEANKWKGSANFNWDGIWFQGPSFLLQDEEFWPTRRLVSTTPEEEIWRGRIGAAPELPYAAMYPIVLPRDAWITHLLVDKFHRRFRHANNETVVNELRQYFQIPKMRRLVSKVVRQCVFCHIRRTLPQIPPMAPLPKARRGAPVEVFSDNGTNFVGASQQLRKEIDERNDALAATFTNANTRWTFNPPGAPHMEGVWERMVRSMKATMSTMTELQRTPDDETLVTVIVEAEVMINTCPLTYIPLESADQESLTPNHFLRGSSSGVKQRPVAPTSLQTELRSNWKMVQHILDEFWRRWIKEYLPVLARQSKWFEAVREIEVGDMVLIVDGG</sequence>
<dbReference type="InterPro" id="IPR001584">
    <property type="entry name" value="Integrase_cat-core"/>
</dbReference>
<dbReference type="AlphaFoldDB" id="A0A182HXY9"/>
<dbReference type="InterPro" id="IPR012337">
    <property type="entry name" value="RNaseH-like_sf"/>
</dbReference>
<protein>
    <recommendedName>
        <fullName evidence="1">Integrase catalytic domain-containing protein</fullName>
    </recommendedName>
</protein>
<evidence type="ECO:0000313" key="3">
    <source>
        <dbReference type="Proteomes" id="UP000075840"/>
    </source>
</evidence>
<dbReference type="PANTHER" id="PTHR47331">
    <property type="entry name" value="PHD-TYPE DOMAIN-CONTAINING PROTEIN"/>
    <property type="match status" value="1"/>
</dbReference>
<dbReference type="PROSITE" id="PS50994">
    <property type="entry name" value="INTEGRASE"/>
    <property type="match status" value="1"/>
</dbReference>
<reference evidence="2" key="1">
    <citation type="submission" date="2022-08" db="UniProtKB">
        <authorList>
            <consortium name="EnsemblMetazoa"/>
        </authorList>
    </citation>
    <scope>IDENTIFICATION</scope>
    <source>
        <strain evidence="2">Dongola</strain>
    </source>
</reference>
<dbReference type="Proteomes" id="UP000075840">
    <property type="component" value="Unassembled WGS sequence"/>
</dbReference>
<keyword evidence="3" id="KW-1185">Reference proteome</keyword>
<dbReference type="EMBL" id="APCN01008042">
    <property type="status" value="NOT_ANNOTATED_CDS"/>
    <property type="molecule type" value="Genomic_DNA"/>
</dbReference>
<dbReference type="InterPro" id="IPR036397">
    <property type="entry name" value="RNaseH_sf"/>
</dbReference>
<dbReference type="VEuPathDB" id="VectorBase:AARA21_012965"/>
<dbReference type="Pfam" id="PF18701">
    <property type="entry name" value="DUF5641"/>
    <property type="match status" value="1"/>
</dbReference>
<organism evidence="2 3">
    <name type="scientific">Anopheles arabiensis</name>
    <name type="common">Mosquito</name>
    <dbReference type="NCBI Taxonomy" id="7173"/>
    <lineage>
        <taxon>Eukaryota</taxon>
        <taxon>Metazoa</taxon>
        <taxon>Ecdysozoa</taxon>
        <taxon>Arthropoda</taxon>
        <taxon>Hexapoda</taxon>
        <taxon>Insecta</taxon>
        <taxon>Pterygota</taxon>
        <taxon>Neoptera</taxon>
        <taxon>Endopterygota</taxon>
        <taxon>Diptera</taxon>
        <taxon>Nematocera</taxon>
        <taxon>Culicoidea</taxon>
        <taxon>Culicidae</taxon>
        <taxon>Anophelinae</taxon>
        <taxon>Anopheles</taxon>
    </lineage>
</organism>
<dbReference type="SUPFAM" id="SSF53098">
    <property type="entry name" value="Ribonuclease H-like"/>
    <property type="match status" value="1"/>
</dbReference>
<dbReference type="InterPro" id="IPR008042">
    <property type="entry name" value="Retrotrans_Pao"/>
</dbReference>
<dbReference type="InterPro" id="IPR040676">
    <property type="entry name" value="DUF5641"/>
</dbReference>
<dbReference type="Gene3D" id="3.30.420.10">
    <property type="entry name" value="Ribonuclease H-like superfamily/Ribonuclease H"/>
    <property type="match status" value="1"/>
</dbReference>
<dbReference type="VEuPathDB" id="VectorBase:AARA21_015450"/>